<keyword evidence="1" id="KW-1133">Transmembrane helix</keyword>
<dbReference type="PANTHER" id="PTHR36978">
    <property type="entry name" value="P-LOOP CONTAINING NUCLEOTIDE TRIPHOSPHATE HYDROLASE"/>
    <property type="match status" value="1"/>
</dbReference>
<dbReference type="Gene3D" id="3.40.50.300">
    <property type="entry name" value="P-loop containing nucleotide triphosphate hydrolases"/>
    <property type="match status" value="1"/>
</dbReference>
<evidence type="ECO:0008006" key="4">
    <source>
        <dbReference type="Google" id="ProtNLM"/>
    </source>
</evidence>
<accession>A0ABY2GTF6</accession>
<keyword evidence="3" id="KW-1185">Reference proteome</keyword>
<dbReference type="Pfam" id="PF17784">
    <property type="entry name" value="Sulfotransfer_4"/>
    <property type="match status" value="1"/>
</dbReference>
<feature type="transmembrane region" description="Helical" evidence="1">
    <location>
        <begin position="235"/>
        <end position="253"/>
    </location>
</feature>
<dbReference type="SUPFAM" id="SSF52540">
    <property type="entry name" value="P-loop containing nucleoside triphosphate hydrolases"/>
    <property type="match status" value="1"/>
</dbReference>
<evidence type="ECO:0000313" key="2">
    <source>
        <dbReference type="EMBL" id="TFA98856.1"/>
    </source>
</evidence>
<dbReference type="InterPro" id="IPR040632">
    <property type="entry name" value="Sulfotransfer_4"/>
</dbReference>
<keyword evidence="1" id="KW-0812">Transmembrane</keyword>
<dbReference type="RefSeq" id="XP_073555058.1">
    <property type="nucleotide sequence ID" value="XM_073706359.1"/>
</dbReference>
<gene>
    <name evidence="2" type="ORF">CCMA1212_009271</name>
</gene>
<reference evidence="2 3" key="1">
    <citation type="submission" date="2018-01" db="EMBL/GenBank/DDBJ databases">
        <title>Genome characterization of the sugarcane-associated fungus Trichoderma ghanense CCMA-1212 and their application in lignocelulose bioconversion.</title>
        <authorList>
            <person name="Steindorff A.S."/>
            <person name="Mendes T.D."/>
            <person name="Vilela E.S.D."/>
            <person name="Rodrigues D.S."/>
            <person name="Formighieri E.F."/>
            <person name="Melo I.S."/>
            <person name="Favaro L.C.L."/>
        </authorList>
    </citation>
    <scope>NUCLEOTIDE SEQUENCE [LARGE SCALE GENOMIC DNA]</scope>
    <source>
        <strain evidence="2 3">CCMA-1212</strain>
    </source>
</reference>
<dbReference type="Proteomes" id="UP001642720">
    <property type="component" value="Unassembled WGS sequence"/>
</dbReference>
<sequence length="260" mass="29576">MGQAASVPTDRTRKLEVIDAGFSRTGTLSYSYAFETLLDGPVHHTATQLFNREDAYCKKWNQIYKYRREGNRAQLLNALADAFAGFVGATDVTAIDFIPELMELYPEAKVVLVTRDHTAWWKSFKPVADNAGSKLMGYILMPLPSARWFVDTARGFFEAAEDRTGRECNPLWIEQHNEYVRKIVPKERLLEVELGSGWEPLCRFLGKPIPTEPFPHANEAAARDRFAKRILQKAAIAWTGLFATLGLVSYLAWRLRRPYS</sequence>
<dbReference type="PANTHER" id="PTHR36978:SF3">
    <property type="entry name" value="P-LOOP CONTAINING NUCLEOSIDE TRIPHOSPHATE HYDROLASE PROTEIN"/>
    <property type="match status" value="1"/>
</dbReference>
<protein>
    <recommendedName>
        <fullName evidence="4">NAD dependent epimerase/dehydratase</fullName>
    </recommendedName>
</protein>
<name>A0ABY2GTF6_9HYPO</name>
<keyword evidence="1" id="KW-0472">Membrane</keyword>
<organism evidence="2 3">
    <name type="scientific">Trichoderma ghanense</name>
    <dbReference type="NCBI Taxonomy" id="65468"/>
    <lineage>
        <taxon>Eukaryota</taxon>
        <taxon>Fungi</taxon>
        <taxon>Dikarya</taxon>
        <taxon>Ascomycota</taxon>
        <taxon>Pezizomycotina</taxon>
        <taxon>Sordariomycetes</taxon>
        <taxon>Hypocreomycetidae</taxon>
        <taxon>Hypocreales</taxon>
        <taxon>Hypocreaceae</taxon>
        <taxon>Trichoderma</taxon>
    </lineage>
</organism>
<comment type="caution">
    <text evidence="2">The sequence shown here is derived from an EMBL/GenBank/DDBJ whole genome shotgun (WGS) entry which is preliminary data.</text>
</comment>
<proteinExistence type="predicted"/>
<evidence type="ECO:0000256" key="1">
    <source>
        <dbReference type="SAM" id="Phobius"/>
    </source>
</evidence>
<dbReference type="InterPro" id="IPR027417">
    <property type="entry name" value="P-loop_NTPase"/>
</dbReference>
<evidence type="ECO:0000313" key="3">
    <source>
        <dbReference type="Proteomes" id="UP001642720"/>
    </source>
</evidence>
<dbReference type="GeneID" id="300580809"/>
<dbReference type="EMBL" id="PPTA01000017">
    <property type="protein sequence ID" value="TFA98856.1"/>
    <property type="molecule type" value="Genomic_DNA"/>
</dbReference>